<comment type="subcellular location">
    <subcellularLocation>
        <location evidence="1">Membrane</location>
        <topology evidence="1">Multi-pass membrane protein</topology>
    </subcellularLocation>
</comment>
<dbReference type="EMBL" id="JH711576">
    <property type="protein sequence ID" value="EIW83369.1"/>
    <property type="molecule type" value="Genomic_DNA"/>
</dbReference>
<keyword evidence="4 7" id="KW-0812">Transmembrane</keyword>
<dbReference type="Gene3D" id="1.20.1250.20">
    <property type="entry name" value="MFS general substrate transporter like domains"/>
    <property type="match status" value="1"/>
</dbReference>
<evidence type="ECO:0000313" key="10">
    <source>
        <dbReference type="Proteomes" id="UP000053558"/>
    </source>
</evidence>
<evidence type="ECO:0000256" key="7">
    <source>
        <dbReference type="SAM" id="Phobius"/>
    </source>
</evidence>
<feature type="transmembrane region" description="Helical" evidence="7">
    <location>
        <begin position="106"/>
        <end position="124"/>
    </location>
</feature>
<evidence type="ECO:0000256" key="4">
    <source>
        <dbReference type="ARBA" id="ARBA00022692"/>
    </source>
</evidence>
<comment type="caution">
    <text evidence="9">The sequence shown here is derived from an EMBL/GenBank/DDBJ whole genome shotgun (WGS) entry which is preliminary data.</text>
</comment>
<dbReference type="PANTHER" id="PTHR48022:SF64">
    <property type="entry name" value="MAJOR FACILITATOR SUPERFAMILY (MFS) PROFILE DOMAIN-CONTAINING PROTEIN"/>
    <property type="match status" value="1"/>
</dbReference>
<feature type="transmembrane region" description="Helical" evidence="7">
    <location>
        <begin position="329"/>
        <end position="346"/>
    </location>
</feature>
<dbReference type="GO" id="GO:0016020">
    <property type="term" value="C:membrane"/>
    <property type="evidence" value="ECO:0007669"/>
    <property type="project" value="UniProtKB-SubCell"/>
</dbReference>
<sequence length="505" mass="56128">MGAGPALTSANLVPSYSHLIDRSRPWWKNKRLVLLNFWILVLLITSTTNGFDGSMMNGLQSQSQWESAFNHPSGGQLGLLNAIQNIGSLCGLPFAPYMTDNLGRRFSVFFGAWVMIAATVVQTASQSVQMFIGARFMIGFGLTFATSAAPLLITEVAYPSQRAVLTSVYNSLWLFGSIIAAWVTYGTFQVPNSWAWRIPSAIQGLPSVIQVCLIWFVPESPRWLISKGRHAEALKTLAYYHASGNQEDPLVEYEFREITEAINLDREVAAKVGWLTLFQTPGNRRRLRIIIALAFFSQWSGNGLISYYLNKVFDAIGITDDNTQLLVNGGMSIWSFICGITGGLLCDKAGRRTLFLTSMSGMIVFWMLQTVLFAVDVQTNNLLAGHALIAMMFLFNTFCFVLFNFVVSLTIVFNQYVNPIALAALGWKYYLVYLFWLCFEICFLYRYLVETKNRTLEETAALFDGDDTVAAIAMSTAVSAGIVPGPPSVSEKKEVVEEQIEQVSA</sequence>
<dbReference type="InterPro" id="IPR020846">
    <property type="entry name" value="MFS_dom"/>
</dbReference>
<evidence type="ECO:0000256" key="2">
    <source>
        <dbReference type="ARBA" id="ARBA00010992"/>
    </source>
</evidence>
<feature type="transmembrane region" description="Helical" evidence="7">
    <location>
        <begin position="136"/>
        <end position="158"/>
    </location>
</feature>
<keyword evidence="6 7" id="KW-0472">Membrane</keyword>
<dbReference type="KEGG" id="cput:CONPUDRAFT_152400"/>
<evidence type="ECO:0000256" key="6">
    <source>
        <dbReference type="ARBA" id="ARBA00023136"/>
    </source>
</evidence>
<dbReference type="AlphaFoldDB" id="A0A5M3MW36"/>
<gene>
    <name evidence="9" type="ORF">CONPUDRAFT_152400</name>
</gene>
<feature type="transmembrane region" description="Helical" evidence="7">
    <location>
        <begin position="429"/>
        <end position="448"/>
    </location>
</feature>
<dbReference type="OMA" id="TMCFFVD"/>
<reference evidence="10" key="1">
    <citation type="journal article" date="2012" name="Science">
        <title>The Paleozoic origin of enzymatic lignin decomposition reconstructed from 31 fungal genomes.</title>
        <authorList>
            <person name="Floudas D."/>
            <person name="Binder M."/>
            <person name="Riley R."/>
            <person name="Barry K."/>
            <person name="Blanchette R.A."/>
            <person name="Henrissat B."/>
            <person name="Martinez A.T."/>
            <person name="Otillar R."/>
            <person name="Spatafora J.W."/>
            <person name="Yadav J.S."/>
            <person name="Aerts A."/>
            <person name="Benoit I."/>
            <person name="Boyd A."/>
            <person name="Carlson A."/>
            <person name="Copeland A."/>
            <person name="Coutinho P.M."/>
            <person name="de Vries R.P."/>
            <person name="Ferreira P."/>
            <person name="Findley K."/>
            <person name="Foster B."/>
            <person name="Gaskell J."/>
            <person name="Glotzer D."/>
            <person name="Gorecki P."/>
            <person name="Heitman J."/>
            <person name="Hesse C."/>
            <person name="Hori C."/>
            <person name="Igarashi K."/>
            <person name="Jurgens J.A."/>
            <person name="Kallen N."/>
            <person name="Kersten P."/>
            <person name="Kohler A."/>
            <person name="Kuees U."/>
            <person name="Kumar T.K.A."/>
            <person name="Kuo A."/>
            <person name="LaButti K."/>
            <person name="Larrondo L.F."/>
            <person name="Lindquist E."/>
            <person name="Ling A."/>
            <person name="Lombard V."/>
            <person name="Lucas S."/>
            <person name="Lundell T."/>
            <person name="Martin R."/>
            <person name="McLaughlin D.J."/>
            <person name="Morgenstern I."/>
            <person name="Morin E."/>
            <person name="Murat C."/>
            <person name="Nagy L.G."/>
            <person name="Nolan M."/>
            <person name="Ohm R.A."/>
            <person name="Patyshakuliyeva A."/>
            <person name="Rokas A."/>
            <person name="Ruiz-Duenas F.J."/>
            <person name="Sabat G."/>
            <person name="Salamov A."/>
            <person name="Samejima M."/>
            <person name="Schmutz J."/>
            <person name="Slot J.C."/>
            <person name="St John F."/>
            <person name="Stenlid J."/>
            <person name="Sun H."/>
            <person name="Sun S."/>
            <person name="Syed K."/>
            <person name="Tsang A."/>
            <person name="Wiebenga A."/>
            <person name="Young D."/>
            <person name="Pisabarro A."/>
            <person name="Eastwood D.C."/>
            <person name="Martin F."/>
            <person name="Cullen D."/>
            <person name="Grigoriev I.V."/>
            <person name="Hibbett D.S."/>
        </authorList>
    </citation>
    <scope>NUCLEOTIDE SEQUENCE [LARGE SCALE GENOMIC DNA]</scope>
    <source>
        <strain evidence="10">RWD-64-598 SS2</strain>
    </source>
</reference>
<dbReference type="Pfam" id="PF00083">
    <property type="entry name" value="Sugar_tr"/>
    <property type="match status" value="1"/>
</dbReference>
<feature type="domain" description="Major facilitator superfamily (MFS) profile" evidence="8">
    <location>
        <begin position="38"/>
        <end position="505"/>
    </location>
</feature>
<feature type="transmembrane region" description="Helical" evidence="7">
    <location>
        <begin position="387"/>
        <end position="417"/>
    </location>
</feature>
<dbReference type="GO" id="GO:0005351">
    <property type="term" value="F:carbohydrate:proton symporter activity"/>
    <property type="evidence" value="ECO:0007669"/>
    <property type="project" value="TreeGrafter"/>
</dbReference>
<protein>
    <submittedName>
        <fullName evidence="9">Hexose transporter</fullName>
    </submittedName>
</protein>
<dbReference type="Proteomes" id="UP000053558">
    <property type="component" value="Unassembled WGS sequence"/>
</dbReference>
<dbReference type="FunFam" id="1.20.1250.20:FF:000134">
    <property type="entry name" value="MFS sugar transporter protein"/>
    <property type="match status" value="1"/>
</dbReference>
<evidence type="ECO:0000313" key="9">
    <source>
        <dbReference type="EMBL" id="EIW83369.1"/>
    </source>
</evidence>
<dbReference type="InterPro" id="IPR036259">
    <property type="entry name" value="MFS_trans_sf"/>
</dbReference>
<keyword evidence="5 7" id="KW-1133">Transmembrane helix</keyword>
<dbReference type="PROSITE" id="PS50850">
    <property type="entry name" value="MFS"/>
    <property type="match status" value="1"/>
</dbReference>
<comment type="similarity">
    <text evidence="2">Belongs to the major facilitator superfamily. Sugar transporter (TC 2.A.1.1) family.</text>
</comment>
<dbReference type="OrthoDB" id="6133115at2759"/>
<dbReference type="RefSeq" id="XP_007767151.1">
    <property type="nucleotide sequence ID" value="XM_007768961.1"/>
</dbReference>
<dbReference type="InterPro" id="IPR005828">
    <property type="entry name" value="MFS_sugar_transport-like"/>
</dbReference>
<organism evidence="9 10">
    <name type="scientific">Coniophora puteana (strain RWD-64-598)</name>
    <name type="common">Brown rot fungus</name>
    <dbReference type="NCBI Taxonomy" id="741705"/>
    <lineage>
        <taxon>Eukaryota</taxon>
        <taxon>Fungi</taxon>
        <taxon>Dikarya</taxon>
        <taxon>Basidiomycota</taxon>
        <taxon>Agaricomycotina</taxon>
        <taxon>Agaricomycetes</taxon>
        <taxon>Agaricomycetidae</taxon>
        <taxon>Boletales</taxon>
        <taxon>Coniophorineae</taxon>
        <taxon>Coniophoraceae</taxon>
        <taxon>Coniophora</taxon>
    </lineage>
</organism>
<keyword evidence="10" id="KW-1185">Reference proteome</keyword>
<keyword evidence="3" id="KW-0813">Transport</keyword>
<proteinExistence type="inferred from homology"/>
<dbReference type="SUPFAM" id="SSF103473">
    <property type="entry name" value="MFS general substrate transporter"/>
    <property type="match status" value="1"/>
</dbReference>
<feature type="transmembrane region" description="Helical" evidence="7">
    <location>
        <begin position="289"/>
        <end position="309"/>
    </location>
</feature>
<dbReference type="GeneID" id="19202996"/>
<evidence type="ECO:0000256" key="1">
    <source>
        <dbReference type="ARBA" id="ARBA00004141"/>
    </source>
</evidence>
<dbReference type="PANTHER" id="PTHR48022">
    <property type="entry name" value="PLASTIDIC GLUCOSE TRANSPORTER 4"/>
    <property type="match status" value="1"/>
</dbReference>
<name>A0A5M3MW36_CONPW</name>
<feature type="transmembrane region" description="Helical" evidence="7">
    <location>
        <begin position="32"/>
        <end position="51"/>
    </location>
</feature>
<feature type="transmembrane region" description="Helical" evidence="7">
    <location>
        <begin position="353"/>
        <end position="375"/>
    </location>
</feature>
<feature type="transmembrane region" description="Helical" evidence="7">
    <location>
        <begin position="170"/>
        <end position="188"/>
    </location>
</feature>
<evidence type="ECO:0000259" key="8">
    <source>
        <dbReference type="PROSITE" id="PS50850"/>
    </source>
</evidence>
<accession>A0A5M3MW36</accession>
<evidence type="ECO:0000256" key="3">
    <source>
        <dbReference type="ARBA" id="ARBA00022448"/>
    </source>
</evidence>
<evidence type="ECO:0000256" key="5">
    <source>
        <dbReference type="ARBA" id="ARBA00022989"/>
    </source>
</evidence>
<dbReference type="InterPro" id="IPR050360">
    <property type="entry name" value="MFS_Sugar_Transporters"/>
</dbReference>